<evidence type="ECO:0000256" key="9">
    <source>
        <dbReference type="ARBA" id="ARBA00022777"/>
    </source>
</evidence>
<dbReference type="GO" id="GO:0005524">
    <property type="term" value="F:ATP binding"/>
    <property type="evidence" value="ECO:0007669"/>
    <property type="project" value="UniProtKB-KW"/>
</dbReference>
<dbReference type="GO" id="GO:0005886">
    <property type="term" value="C:plasma membrane"/>
    <property type="evidence" value="ECO:0007669"/>
    <property type="project" value="UniProtKB-SubCell"/>
</dbReference>
<feature type="transmembrane region" description="Helical" evidence="14">
    <location>
        <begin position="20"/>
        <end position="43"/>
    </location>
</feature>
<dbReference type="Gene3D" id="3.30.565.10">
    <property type="entry name" value="Histidine kinase-like ATPase, C-terminal domain"/>
    <property type="match status" value="1"/>
</dbReference>
<dbReference type="InterPro" id="IPR005467">
    <property type="entry name" value="His_kinase_dom"/>
</dbReference>
<dbReference type="PANTHER" id="PTHR45453:SF1">
    <property type="entry name" value="PHOSPHATE REGULON SENSOR PROTEIN PHOR"/>
    <property type="match status" value="1"/>
</dbReference>
<evidence type="ECO:0000313" key="18">
    <source>
        <dbReference type="EMBL" id="OGG16579.1"/>
    </source>
</evidence>
<keyword evidence="5" id="KW-1003">Cell membrane</keyword>
<dbReference type="CDD" id="cd00075">
    <property type="entry name" value="HATPase"/>
    <property type="match status" value="1"/>
</dbReference>
<dbReference type="InterPro" id="IPR003661">
    <property type="entry name" value="HisK_dim/P_dom"/>
</dbReference>
<dbReference type="PANTHER" id="PTHR45453">
    <property type="entry name" value="PHOSPHATE REGULON SENSOR PROTEIN PHOR"/>
    <property type="match status" value="1"/>
</dbReference>
<dbReference type="InterPro" id="IPR036097">
    <property type="entry name" value="HisK_dim/P_sf"/>
</dbReference>
<evidence type="ECO:0000256" key="5">
    <source>
        <dbReference type="ARBA" id="ARBA00022475"/>
    </source>
</evidence>
<dbReference type="Gene3D" id="1.10.287.130">
    <property type="match status" value="1"/>
</dbReference>
<dbReference type="Proteomes" id="UP000176923">
    <property type="component" value="Unassembled WGS sequence"/>
</dbReference>
<keyword evidence="9" id="KW-0418">Kinase</keyword>
<dbReference type="PROSITE" id="PS50109">
    <property type="entry name" value="HIS_KIN"/>
    <property type="match status" value="1"/>
</dbReference>
<dbReference type="SMART" id="SM00388">
    <property type="entry name" value="HisKA"/>
    <property type="match status" value="1"/>
</dbReference>
<dbReference type="Pfam" id="PF00512">
    <property type="entry name" value="HisKA"/>
    <property type="match status" value="1"/>
</dbReference>
<feature type="transmembrane region" description="Helical" evidence="14">
    <location>
        <begin position="50"/>
        <end position="67"/>
    </location>
</feature>
<dbReference type="InterPro" id="IPR050351">
    <property type="entry name" value="BphY/WalK/GraS-like"/>
</dbReference>
<dbReference type="EMBL" id="MFJL01000011">
    <property type="protein sequence ID" value="OGG16579.1"/>
    <property type="molecule type" value="Genomic_DNA"/>
</dbReference>
<dbReference type="InterPro" id="IPR003594">
    <property type="entry name" value="HATPase_dom"/>
</dbReference>
<dbReference type="EC" id="2.7.13.3" evidence="4"/>
<comment type="catalytic activity">
    <reaction evidence="1">
        <text>ATP + protein L-histidine = ADP + protein N-phospho-L-histidine.</text>
        <dbReference type="EC" id="2.7.13.3"/>
    </reaction>
</comment>
<evidence type="ECO:0000256" key="6">
    <source>
        <dbReference type="ARBA" id="ARBA00022553"/>
    </source>
</evidence>
<dbReference type="FunFam" id="1.10.287.130:FF:000001">
    <property type="entry name" value="Two-component sensor histidine kinase"/>
    <property type="match status" value="1"/>
</dbReference>
<evidence type="ECO:0000313" key="19">
    <source>
        <dbReference type="Proteomes" id="UP000176923"/>
    </source>
</evidence>
<gene>
    <name evidence="18" type="ORF">A3D77_06235</name>
</gene>
<feature type="transmembrane region" description="Helical" evidence="14">
    <location>
        <begin position="102"/>
        <end position="123"/>
    </location>
</feature>
<dbReference type="Gene3D" id="3.30.450.20">
    <property type="entry name" value="PAS domain"/>
    <property type="match status" value="1"/>
</dbReference>
<dbReference type="InterPro" id="IPR035965">
    <property type="entry name" value="PAS-like_dom_sf"/>
</dbReference>
<dbReference type="InterPro" id="IPR036890">
    <property type="entry name" value="HATPase_C_sf"/>
</dbReference>
<feature type="coiled-coil region" evidence="13">
    <location>
        <begin position="120"/>
        <end position="147"/>
    </location>
</feature>
<evidence type="ECO:0000256" key="3">
    <source>
        <dbReference type="ARBA" id="ARBA00004314"/>
    </source>
</evidence>
<dbReference type="FunFam" id="3.30.565.10:FF:000023">
    <property type="entry name" value="PAS domain-containing sensor histidine kinase"/>
    <property type="match status" value="1"/>
</dbReference>
<dbReference type="SMART" id="SM00387">
    <property type="entry name" value="HATPase_c"/>
    <property type="match status" value="1"/>
</dbReference>
<keyword evidence="14" id="KW-0812">Transmembrane</keyword>
<evidence type="ECO:0000256" key="10">
    <source>
        <dbReference type="ARBA" id="ARBA00022840"/>
    </source>
</evidence>
<keyword evidence="13" id="KW-0175">Coiled coil</keyword>
<feature type="domain" description="PAC" evidence="17">
    <location>
        <begin position="209"/>
        <end position="261"/>
    </location>
</feature>
<sequence>MDKKILAYLNPISHLGDTHYSFLFPFLLTIFIYALFEVLAYFISMDPSAYGVYVISLSAVLITYFSFRDGIKGGFTATVITPGYYFYIMYSRHYTQAQLTSGIETTIILSILYLILSTIIGGLKQKIDNLIEQEADEKRRLQTIIQQLPVGVLITDSKGTIIQGNKKINAIMGTKLPISLKIPLTQNGKLANPSQSPLSQALITGKPVVGKEFVLEKEDEKKTYIQVSAAPILNRHGRVIAAAEIVHDVTAQKELEQRKDDFVNMASHELKTPITSMKLYIESLLNRIKNYNDPRSKKTLHSIKEQTQKLQKLVSDLLDVSRLQTGKLTFNKEKFNLDRLLKEVINELRGTAKKQKINYLKRSSVIIYADRFRIYQIITNLITNAIKYSSNEGDINIGLRKLNGKATVSVQDFGIGIAKDQQKRIFDRLYQVNDDMGKTFPGFGMGLYISKEIIKRHRGNIWVYSEKGKGSTFYFSLPLKK</sequence>
<proteinExistence type="predicted"/>
<evidence type="ECO:0000259" key="17">
    <source>
        <dbReference type="PROSITE" id="PS50113"/>
    </source>
</evidence>
<dbReference type="STRING" id="1798382.A3D77_06235"/>
<dbReference type="GO" id="GO:0000155">
    <property type="term" value="F:phosphorelay sensor kinase activity"/>
    <property type="evidence" value="ECO:0007669"/>
    <property type="project" value="InterPro"/>
</dbReference>
<keyword evidence="6" id="KW-0597">Phosphoprotein</keyword>
<keyword evidence="12 14" id="KW-0472">Membrane</keyword>
<feature type="domain" description="PAS" evidence="16">
    <location>
        <begin position="137"/>
        <end position="173"/>
    </location>
</feature>
<evidence type="ECO:0000256" key="13">
    <source>
        <dbReference type="SAM" id="Coils"/>
    </source>
</evidence>
<evidence type="ECO:0000259" key="15">
    <source>
        <dbReference type="PROSITE" id="PS50109"/>
    </source>
</evidence>
<dbReference type="SUPFAM" id="SSF47384">
    <property type="entry name" value="Homodimeric domain of signal transducing histidine kinase"/>
    <property type="match status" value="1"/>
</dbReference>
<protein>
    <recommendedName>
        <fullName evidence="4">histidine kinase</fullName>
        <ecNumber evidence="4">2.7.13.3</ecNumber>
    </recommendedName>
</protein>
<evidence type="ECO:0000256" key="1">
    <source>
        <dbReference type="ARBA" id="ARBA00000085"/>
    </source>
</evidence>
<keyword evidence="11" id="KW-0902">Two-component regulatory system</keyword>
<dbReference type="GO" id="GO:0016036">
    <property type="term" value="P:cellular response to phosphate starvation"/>
    <property type="evidence" value="ECO:0007669"/>
    <property type="project" value="TreeGrafter"/>
</dbReference>
<evidence type="ECO:0000259" key="16">
    <source>
        <dbReference type="PROSITE" id="PS50112"/>
    </source>
</evidence>
<dbReference type="SUPFAM" id="SSF55785">
    <property type="entry name" value="PYP-like sensor domain (PAS domain)"/>
    <property type="match status" value="1"/>
</dbReference>
<evidence type="ECO:0000256" key="2">
    <source>
        <dbReference type="ARBA" id="ARBA00004236"/>
    </source>
</evidence>
<evidence type="ECO:0000256" key="4">
    <source>
        <dbReference type="ARBA" id="ARBA00012438"/>
    </source>
</evidence>
<dbReference type="NCBIfam" id="TIGR00229">
    <property type="entry name" value="sensory_box"/>
    <property type="match status" value="1"/>
</dbReference>
<evidence type="ECO:0000256" key="7">
    <source>
        <dbReference type="ARBA" id="ARBA00022679"/>
    </source>
</evidence>
<evidence type="ECO:0000256" key="12">
    <source>
        <dbReference type="ARBA" id="ARBA00023136"/>
    </source>
</evidence>
<feature type="domain" description="Histidine kinase" evidence="15">
    <location>
        <begin position="265"/>
        <end position="481"/>
    </location>
</feature>
<dbReference type="GO" id="GO:0045121">
    <property type="term" value="C:membrane raft"/>
    <property type="evidence" value="ECO:0007669"/>
    <property type="project" value="UniProtKB-SubCell"/>
</dbReference>
<evidence type="ECO:0000256" key="8">
    <source>
        <dbReference type="ARBA" id="ARBA00022741"/>
    </source>
</evidence>
<keyword evidence="14" id="KW-1133">Transmembrane helix</keyword>
<dbReference type="PROSITE" id="PS50113">
    <property type="entry name" value="PAC"/>
    <property type="match status" value="1"/>
</dbReference>
<accession>A0A1F5ZVT0</accession>
<comment type="caution">
    <text evidence="18">The sequence shown here is derived from an EMBL/GenBank/DDBJ whole genome shotgun (WGS) entry which is preliminary data.</text>
</comment>
<dbReference type="PRINTS" id="PR00344">
    <property type="entry name" value="BCTRLSENSOR"/>
</dbReference>
<name>A0A1F5ZVT0_9BACT</name>
<evidence type="ECO:0000256" key="11">
    <source>
        <dbReference type="ARBA" id="ARBA00023012"/>
    </source>
</evidence>
<dbReference type="InterPro" id="IPR000700">
    <property type="entry name" value="PAS-assoc_C"/>
</dbReference>
<dbReference type="SUPFAM" id="SSF55874">
    <property type="entry name" value="ATPase domain of HSP90 chaperone/DNA topoisomerase II/histidine kinase"/>
    <property type="match status" value="1"/>
</dbReference>
<evidence type="ECO:0000256" key="14">
    <source>
        <dbReference type="SAM" id="Phobius"/>
    </source>
</evidence>
<feature type="transmembrane region" description="Helical" evidence="14">
    <location>
        <begin position="73"/>
        <end position="90"/>
    </location>
</feature>
<keyword evidence="7" id="KW-0808">Transferase</keyword>
<organism evidence="18 19">
    <name type="scientific">Candidatus Gottesmanbacteria bacterium RIFCSPHIGHO2_02_FULL_39_11</name>
    <dbReference type="NCBI Taxonomy" id="1798382"/>
    <lineage>
        <taxon>Bacteria</taxon>
        <taxon>Candidatus Gottesmaniibacteriota</taxon>
    </lineage>
</organism>
<keyword evidence="10" id="KW-0067">ATP-binding</keyword>
<dbReference type="GO" id="GO:0004721">
    <property type="term" value="F:phosphoprotein phosphatase activity"/>
    <property type="evidence" value="ECO:0007669"/>
    <property type="project" value="TreeGrafter"/>
</dbReference>
<dbReference type="CDD" id="cd00082">
    <property type="entry name" value="HisKA"/>
    <property type="match status" value="1"/>
</dbReference>
<dbReference type="InterPro" id="IPR000014">
    <property type="entry name" value="PAS"/>
</dbReference>
<dbReference type="Pfam" id="PF13426">
    <property type="entry name" value="PAS_9"/>
    <property type="match status" value="1"/>
</dbReference>
<dbReference type="Pfam" id="PF02518">
    <property type="entry name" value="HATPase_c"/>
    <property type="match status" value="1"/>
</dbReference>
<comment type="subcellular location">
    <subcellularLocation>
        <location evidence="2">Cell membrane</location>
    </subcellularLocation>
    <subcellularLocation>
        <location evidence="3">Membrane raft</location>
        <topology evidence="3">Multi-pass membrane protein</topology>
    </subcellularLocation>
</comment>
<keyword evidence="8" id="KW-0547">Nucleotide-binding</keyword>
<reference evidence="18 19" key="1">
    <citation type="journal article" date="2016" name="Nat. Commun.">
        <title>Thousands of microbial genomes shed light on interconnected biogeochemical processes in an aquifer system.</title>
        <authorList>
            <person name="Anantharaman K."/>
            <person name="Brown C.T."/>
            <person name="Hug L.A."/>
            <person name="Sharon I."/>
            <person name="Castelle C.J."/>
            <person name="Probst A.J."/>
            <person name="Thomas B.C."/>
            <person name="Singh A."/>
            <person name="Wilkins M.J."/>
            <person name="Karaoz U."/>
            <person name="Brodie E.L."/>
            <person name="Williams K.H."/>
            <person name="Hubbard S.S."/>
            <person name="Banfield J.F."/>
        </authorList>
    </citation>
    <scope>NUCLEOTIDE SEQUENCE [LARGE SCALE GENOMIC DNA]</scope>
</reference>
<dbReference type="PROSITE" id="PS50112">
    <property type="entry name" value="PAS"/>
    <property type="match status" value="1"/>
</dbReference>
<dbReference type="InterPro" id="IPR004358">
    <property type="entry name" value="Sig_transdc_His_kin-like_C"/>
</dbReference>
<dbReference type="AlphaFoldDB" id="A0A1F5ZVT0"/>